<evidence type="ECO:0000313" key="6">
    <source>
        <dbReference type="EMBL" id="AIQ64943.1"/>
    </source>
</evidence>
<dbReference type="InterPro" id="IPR000962">
    <property type="entry name" value="Znf_DskA_TraR"/>
</dbReference>
<keyword evidence="3" id="KW-0862">Zinc</keyword>
<dbReference type="EMBL" id="CP009286">
    <property type="protein sequence ID" value="AIQ64943.1"/>
    <property type="molecule type" value="Genomic_DNA"/>
</dbReference>
<dbReference type="NCBIfam" id="TIGR02890">
    <property type="entry name" value="bacill_yteA"/>
    <property type="match status" value="1"/>
</dbReference>
<reference evidence="6 7" key="1">
    <citation type="submission" date="2014-08" db="EMBL/GenBank/DDBJ databases">
        <title>Comparative genomics of the Paenibacillus odorifer group.</title>
        <authorList>
            <person name="den Bakker H.C."/>
            <person name="Tsai Y.-C."/>
            <person name="Martin N."/>
            <person name="Korlach J."/>
            <person name="Wiedmann M."/>
        </authorList>
    </citation>
    <scope>NUCLEOTIDE SEQUENCE [LARGE SCALE GENOMIC DNA]</scope>
    <source>
        <strain evidence="6 7">DSM 14472</strain>
    </source>
</reference>
<dbReference type="PROSITE" id="PS51128">
    <property type="entry name" value="ZF_DKSA_2"/>
    <property type="match status" value="1"/>
</dbReference>
<proteinExistence type="predicted"/>
<dbReference type="HOGENOM" id="CLU_043144_1_1_9"/>
<evidence type="ECO:0000313" key="7">
    <source>
        <dbReference type="Proteomes" id="UP000029507"/>
    </source>
</evidence>
<evidence type="ECO:0000256" key="2">
    <source>
        <dbReference type="ARBA" id="ARBA00022771"/>
    </source>
</evidence>
<evidence type="ECO:0000259" key="5">
    <source>
        <dbReference type="Pfam" id="PF01258"/>
    </source>
</evidence>
<name>A0A089M0C9_9BACL</name>
<feature type="domain" description="Zinc finger DksA/TraR C4-type" evidence="5">
    <location>
        <begin position="90"/>
        <end position="115"/>
    </location>
</feature>
<dbReference type="Pfam" id="PF01258">
    <property type="entry name" value="zf-dskA_traR"/>
    <property type="match status" value="1"/>
</dbReference>
<evidence type="ECO:0000256" key="4">
    <source>
        <dbReference type="PROSITE-ProRule" id="PRU00510"/>
    </source>
</evidence>
<dbReference type="STRING" id="169760.PSTEL_19365"/>
<dbReference type="AlphaFoldDB" id="A0A089M0C9"/>
<dbReference type="OrthoDB" id="9811543at2"/>
<dbReference type="InterPro" id="IPR014240">
    <property type="entry name" value="YteA"/>
</dbReference>
<protein>
    <submittedName>
        <fullName evidence="6">Molecular chaperone DnaK</fullName>
    </submittedName>
</protein>
<dbReference type="SUPFAM" id="SSF109635">
    <property type="entry name" value="DnaK suppressor protein DksA, alpha-hairpin domain"/>
    <property type="match status" value="1"/>
</dbReference>
<dbReference type="GO" id="GO:0008270">
    <property type="term" value="F:zinc ion binding"/>
    <property type="evidence" value="ECO:0007669"/>
    <property type="project" value="UniProtKB-KW"/>
</dbReference>
<feature type="zinc finger region" description="dksA C4-type" evidence="4">
    <location>
        <begin position="95"/>
        <end position="119"/>
    </location>
</feature>
<gene>
    <name evidence="6" type="ORF">PSTEL_19365</name>
</gene>
<dbReference type="PANTHER" id="PTHR33823:SF4">
    <property type="entry name" value="GENERAL STRESS PROTEIN 16O"/>
    <property type="match status" value="1"/>
</dbReference>
<dbReference type="RefSeq" id="WP_038697600.1">
    <property type="nucleotide sequence ID" value="NZ_CP009286.1"/>
</dbReference>
<dbReference type="Gene3D" id="1.20.120.910">
    <property type="entry name" value="DksA, coiled-coil domain"/>
    <property type="match status" value="1"/>
</dbReference>
<keyword evidence="1" id="KW-0479">Metal-binding</keyword>
<evidence type="ECO:0000256" key="3">
    <source>
        <dbReference type="ARBA" id="ARBA00022833"/>
    </source>
</evidence>
<dbReference type="Proteomes" id="UP000029507">
    <property type="component" value="Chromosome"/>
</dbReference>
<evidence type="ECO:0000256" key="1">
    <source>
        <dbReference type="ARBA" id="ARBA00022723"/>
    </source>
</evidence>
<keyword evidence="7" id="KW-1185">Reference proteome</keyword>
<dbReference type="PANTHER" id="PTHR33823">
    <property type="entry name" value="RNA POLYMERASE-BINDING TRANSCRIPTION FACTOR DKSA-RELATED"/>
    <property type="match status" value="1"/>
</dbReference>
<dbReference type="KEGG" id="pste:PSTEL_19365"/>
<dbReference type="InterPro" id="IPR037187">
    <property type="entry name" value="DnaK_N"/>
</dbReference>
<accession>A0A089M0C9</accession>
<keyword evidence="2" id="KW-0863">Zinc-finger</keyword>
<organism evidence="6 7">
    <name type="scientific">Paenibacillus stellifer</name>
    <dbReference type="NCBI Taxonomy" id="169760"/>
    <lineage>
        <taxon>Bacteria</taxon>
        <taxon>Bacillati</taxon>
        <taxon>Bacillota</taxon>
        <taxon>Bacilli</taxon>
        <taxon>Bacillales</taxon>
        <taxon>Paenibacillaceae</taxon>
        <taxon>Paenibacillus</taxon>
    </lineage>
</organism>
<sequence>MNHLTPEQLSELRSRLIAQREDIRSRLHDLDNHGLEESMRDMSGDLTEIDNHPADAATDLYHRSMDISIQEREELELAAIDEALKSMEDGTYGICAATGKPIPYERLNALPTAKYLKEHSPRQEKPHTRPVEEEFLAPPFGRSSMDEHEYSGFDGEDAWQIVESYGSSNSPAMAESSNIDSYNDMEIEADDPDGWVEPWENFIATDITGTEVTVIGGPQYKRYLDSGEGDFLLDPYGGKNQRE</sequence>